<dbReference type="Proteomes" id="UP001060085">
    <property type="component" value="Linkage Group LG02"/>
</dbReference>
<protein>
    <submittedName>
        <fullName evidence="1">Uncharacterized protein</fullName>
    </submittedName>
</protein>
<reference evidence="2" key="1">
    <citation type="journal article" date="2023" name="Nat. Plants">
        <title>Single-cell RNA sequencing provides a high-resolution roadmap for understanding the multicellular compartmentation of specialized metabolism.</title>
        <authorList>
            <person name="Sun S."/>
            <person name="Shen X."/>
            <person name="Li Y."/>
            <person name="Li Y."/>
            <person name="Wang S."/>
            <person name="Li R."/>
            <person name="Zhang H."/>
            <person name="Shen G."/>
            <person name="Guo B."/>
            <person name="Wei J."/>
            <person name="Xu J."/>
            <person name="St-Pierre B."/>
            <person name="Chen S."/>
            <person name="Sun C."/>
        </authorList>
    </citation>
    <scope>NUCLEOTIDE SEQUENCE [LARGE SCALE GENOMIC DNA]</scope>
</reference>
<proteinExistence type="predicted"/>
<organism evidence="1 2">
    <name type="scientific">Catharanthus roseus</name>
    <name type="common">Madagascar periwinkle</name>
    <name type="synonym">Vinca rosea</name>
    <dbReference type="NCBI Taxonomy" id="4058"/>
    <lineage>
        <taxon>Eukaryota</taxon>
        <taxon>Viridiplantae</taxon>
        <taxon>Streptophyta</taxon>
        <taxon>Embryophyta</taxon>
        <taxon>Tracheophyta</taxon>
        <taxon>Spermatophyta</taxon>
        <taxon>Magnoliopsida</taxon>
        <taxon>eudicotyledons</taxon>
        <taxon>Gunneridae</taxon>
        <taxon>Pentapetalae</taxon>
        <taxon>asterids</taxon>
        <taxon>lamiids</taxon>
        <taxon>Gentianales</taxon>
        <taxon>Apocynaceae</taxon>
        <taxon>Rauvolfioideae</taxon>
        <taxon>Vinceae</taxon>
        <taxon>Catharanthinae</taxon>
        <taxon>Catharanthus</taxon>
    </lineage>
</organism>
<evidence type="ECO:0000313" key="2">
    <source>
        <dbReference type="Proteomes" id="UP001060085"/>
    </source>
</evidence>
<name>A0ACC0BSH2_CATRO</name>
<gene>
    <name evidence="1" type="ORF">M9H77_06573</name>
</gene>
<sequence length="110" mass="12640">MLDHAAHGACYVCDCIVCAMWKIDKNVVDDTIDKYDESNVAQSSKKVKKSWKSNVWYHTRRLDISKDGEPRVECLGCGKMCIAGEKYGTSSISRHVKMMRRRRCYQVDSN</sequence>
<comment type="caution">
    <text evidence="1">The sequence shown here is derived from an EMBL/GenBank/DDBJ whole genome shotgun (WGS) entry which is preliminary data.</text>
</comment>
<dbReference type="EMBL" id="CM044702">
    <property type="protein sequence ID" value="KAI5675623.1"/>
    <property type="molecule type" value="Genomic_DNA"/>
</dbReference>
<keyword evidence="2" id="KW-1185">Reference proteome</keyword>
<evidence type="ECO:0000313" key="1">
    <source>
        <dbReference type="EMBL" id="KAI5675623.1"/>
    </source>
</evidence>
<accession>A0ACC0BSH2</accession>